<evidence type="ECO:0000313" key="4">
    <source>
        <dbReference type="EMBL" id="MFC0214150.1"/>
    </source>
</evidence>
<proteinExistence type="predicted"/>
<keyword evidence="3" id="KW-0812">Transmembrane</keyword>
<dbReference type="RefSeq" id="WP_377471498.1">
    <property type="nucleotide sequence ID" value="NZ_JBHLWN010000070.1"/>
</dbReference>
<evidence type="ECO:0000256" key="1">
    <source>
        <dbReference type="SAM" id="Coils"/>
    </source>
</evidence>
<name>A0ABV6DNC0_9BACL</name>
<keyword evidence="3" id="KW-1133">Transmembrane helix</keyword>
<feature type="compositionally biased region" description="Polar residues" evidence="2">
    <location>
        <begin position="118"/>
        <end position="136"/>
    </location>
</feature>
<feature type="coiled-coil region" evidence="1">
    <location>
        <begin position="65"/>
        <end position="99"/>
    </location>
</feature>
<feature type="region of interest" description="Disordered" evidence="2">
    <location>
        <begin position="113"/>
        <end position="154"/>
    </location>
</feature>
<evidence type="ECO:0000313" key="5">
    <source>
        <dbReference type="Proteomes" id="UP001589776"/>
    </source>
</evidence>
<feature type="transmembrane region" description="Helical" evidence="3">
    <location>
        <begin position="42"/>
        <end position="63"/>
    </location>
</feature>
<feature type="compositionally biased region" description="Low complexity" evidence="2">
    <location>
        <begin position="137"/>
        <end position="154"/>
    </location>
</feature>
<dbReference type="Pfam" id="PF04977">
    <property type="entry name" value="DivIC"/>
    <property type="match status" value="1"/>
</dbReference>
<accession>A0ABV6DNC0</accession>
<reference evidence="4 5" key="1">
    <citation type="submission" date="2024-09" db="EMBL/GenBank/DDBJ databases">
        <authorList>
            <person name="Sun Q."/>
            <person name="Mori K."/>
        </authorList>
    </citation>
    <scope>NUCLEOTIDE SEQUENCE [LARGE SCALE GENOMIC DNA]</scope>
    <source>
        <strain evidence="4 5">CCM 7759</strain>
    </source>
</reference>
<keyword evidence="1" id="KW-0175">Coiled coil</keyword>
<keyword evidence="3" id="KW-0472">Membrane</keyword>
<dbReference type="EMBL" id="JBHLWN010000070">
    <property type="protein sequence ID" value="MFC0214150.1"/>
    <property type="molecule type" value="Genomic_DNA"/>
</dbReference>
<organism evidence="4 5">
    <name type="scientific">Paenibacillus chartarius</name>
    <dbReference type="NCBI Taxonomy" id="747481"/>
    <lineage>
        <taxon>Bacteria</taxon>
        <taxon>Bacillati</taxon>
        <taxon>Bacillota</taxon>
        <taxon>Bacilli</taxon>
        <taxon>Bacillales</taxon>
        <taxon>Paenibacillaceae</taxon>
        <taxon>Paenibacillus</taxon>
    </lineage>
</organism>
<sequence length="154" mass="17205">MAAYIQGNLARKPKQDTVQKLKVKETRKVVVRTKSLPTQEKLLYLFTVAVLVIASVVILWRYAQIYQMNAAILQVQQEIKQMQAENMALKQQIDKLQSPDRLKEEAVARGFVPVDESVQPQQQSASKTANAQKSQPAKTTAAAKDGTKKAVAQR</sequence>
<evidence type="ECO:0000256" key="3">
    <source>
        <dbReference type="SAM" id="Phobius"/>
    </source>
</evidence>
<comment type="caution">
    <text evidence="4">The sequence shown here is derived from an EMBL/GenBank/DDBJ whole genome shotgun (WGS) entry which is preliminary data.</text>
</comment>
<gene>
    <name evidence="4" type="ORF">ACFFK0_17110</name>
</gene>
<protein>
    <submittedName>
        <fullName evidence="4">Septum formation initiator family protein</fullName>
    </submittedName>
</protein>
<dbReference type="InterPro" id="IPR007060">
    <property type="entry name" value="FtsL/DivIC"/>
</dbReference>
<evidence type="ECO:0000256" key="2">
    <source>
        <dbReference type="SAM" id="MobiDB-lite"/>
    </source>
</evidence>
<dbReference type="Proteomes" id="UP001589776">
    <property type="component" value="Unassembled WGS sequence"/>
</dbReference>
<keyword evidence="5" id="KW-1185">Reference proteome</keyword>